<evidence type="ECO:0000256" key="1">
    <source>
        <dbReference type="ARBA" id="ARBA00010333"/>
    </source>
</evidence>
<feature type="domain" description="Solute-binding protein family 3/N-terminal" evidence="4">
    <location>
        <begin position="43"/>
        <end position="271"/>
    </location>
</feature>
<evidence type="ECO:0000256" key="3">
    <source>
        <dbReference type="SAM" id="SignalP"/>
    </source>
</evidence>
<dbReference type="PANTHER" id="PTHR35936">
    <property type="entry name" value="MEMBRANE-BOUND LYTIC MUREIN TRANSGLYCOSYLASE F"/>
    <property type="match status" value="1"/>
</dbReference>
<accession>A0AB36K1M6</accession>
<evidence type="ECO:0000259" key="4">
    <source>
        <dbReference type="SMART" id="SM00062"/>
    </source>
</evidence>
<feature type="signal peptide" evidence="3">
    <location>
        <begin position="1"/>
        <end position="22"/>
    </location>
</feature>
<keyword evidence="2 3" id="KW-0732">Signal</keyword>
<keyword evidence="6" id="KW-1185">Reference proteome</keyword>
<evidence type="ECO:0000256" key="2">
    <source>
        <dbReference type="ARBA" id="ARBA00022729"/>
    </source>
</evidence>
<gene>
    <name evidence="5" type="ORF">BZG00_05215</name>
</gene>
<organism evidence="5 6">
    <name type="scientific">Salinivibrio kushneri</name>
    <dbReference type="NCBI Taxonomy" id="1908198"/>
    <lineage>
        <taxon>Bacteria</taxon>
        <taxon>Pseudomonadati</taxon>
        <taxon>Pseudomonadota</taxon>
        <taxon>Gammaproteobacteria</taxon>
        <taxon>Vibrionales</taxon>
        <taxon>Vibrionaceae</taxon>
        <taxon>Salinivibrio</taxon>
    </lineage>
</organism>
<dbReference type="SMART" id="SM00062">
    <property type="entry name" value="PBPb"/>
    <property type="match status" value="1"/>
</dbReference>
<dbReference type="Gene3D" id="3.40.190.10">
    <property type="entry name" value="Periplasmic binding protein-like II"/>
    <property type="match status" value="2"/>
</dbReference>
<dbReference type="Pfam" id="PF00497">
    <property type="entry name" value="SBP_bac_3"/>
    <property type="match status" value="1"/>
</dbReference>
<dbReference type="PANTHER" id="PTHR35936:SF35">
    <property type="entry name" value="L-CYSTINE-BINDING PROTEIN TCYJ"/>
    <property type="match status" value="1"/>
</dbReference>
<reference evidence="5 6" key="1">
    <citation type="journal article" date="2017" name="Genome Announc.">
        <title>Draft Genome Sequences of Salinivibrio proteolyticus, Salinivibrio sharmensis, Salinivibrio siamensis, Salinivibrio costicola subsp. alcaliphilus, Salinivibrio costicola subsp. vallismortis, and 29 New Isolates Belonging to the Genus Salinivibrio.</title>
        <authorList>
            <person name="Lopez-Hermoso C."/>
            <person name="de la Haba R.R."/>
            <person name="Sanchez-Porro C."/>
            <person name="Bayliss S.C."/>
            <person name="Feil E.J."/>
            <person name="Ventosa A."/>
        </authorList>
    </citation>
    <scope>NUCLEOTIDE SEQUENCE [LARGE SCALE GENOMIC DNA]</scope>
    <source>
        <strain evidence="5 6">AL184</strain>
    </source>
</reference>
<name>A0AB36K1M6_9GAMM</name>
<dbReference type="InterPro" id="IPR001638">
    <property type="entry name" value="Solute-binding_3/MltF_N"/>
</dbReference>
<proteinExistence type="inferred from homology"/>
<dbReference type="EMBL" id="MUEK01000003">
    <property type="protein sequence ID" value="OOE40801.1"/>
    <property type="molecule type" value="Genomic_DNA"/>
</dbReference>
<feature type="chain" id="PRO_5044189521" description="Solute-binding protein family 3/N-terminal domain-containing protein" evidence="3">
    <location>
        <begin position="23"/>
        <end position="271"/>
    </location>
</feature>
<dbReference type="SUPFAM" id="SSF53850">
    <property type="entry name" value="Periplasmic binding protein-like II"/>
    <property type="match status" value="1"/>
</dbReference>
<evidence type="ECO:0000313" key="6">
    <source>
        <dbReference type="Proteomes" id="UP000189021"/>
    </source>
</evidence>
<dbReference type="Proteomes" id="UP000189021">
    <property type="component" value="Unassembled WGS sequence"/>
</dbReference>
<comment type="caution">
    <text evidence="5">The sequence shown here is derived from an EMBL/GenBank/DDBJ whole genome shotgun (WGS) entry which is preliminary data.</text>
</comment>
<comment type="similarity">
    <text evidence="1">Belongs to the bacterial solute-binding protein 3 family.</text>
</comment>
<protein>
    <recommendedName>
        <fullName evidence="4">Solute-binding protein family 3/N-terminal domain-containing protein</fullName>
    </recommendedName>
</protein>
<sequence length="271" mass="29192">MKKATRSAAGLAATAFTATAFAATALTGAALLSSPALALDTSSLKACGDGAGWPPYTFEKGGQVQGYDVDVLNAIFGKEGVDVSVAMPPWKRCVLQTKAGNYDIALSASYSEERDKDFILTNYYYTLQPSYIYSTSQYPNGLNISTMDDLNGLRMCGLLGYNYTGFGVDDSKVRKSAKSFDQLVQKTEAGRCDVFLARYEILAGFKVAKGTDYLAGGMQAEPIPGNSGDKFHMMISREHPEAMEIKATLDAGFESMRESGKLQAVLDAYIK</sequence>
<evidence type="ECO:0000313" key="5">
    <source>
        <dbReference type="EMBL" id="OOE40801.1"/>
    </source>
</evidence>
<dbReference type="AlphaFoldDB" id="A0AB36K1M6"/>
<dbReference type="RefSeq" id="WP_077659015.1">
    <property type="nucleotide sequence ID" value="NZ_CP040022.1"/>
</dbReference>